<dbReference type="PANTHER" id="PTHR40086:SF1">
    <property type="entry name" value="CELL CYCLE REGULATOR CCRZ"/>
    <property type="match status" value="1"/>
</dbReference>
<protein>
    <recommendedName>
        <fullName evidence="1">Aminoglycoside phosphotransferase domain-containing protein</fullName>
    </recommendedName>
</protein>
<accession>A0A918HN05</accession>
<dbReference type="InterPro" id="IPR002575">
    <property type="entry name" value="Aminoglycoside_PTrfase"/>
</dbReference>
<dbReference type="Gene3D" id="3.90.1200.10">
    <property type="match status" value="2"/>
</dbReference>
<keyword evidence="3" id="KW-1185">Reference proteome</keyword>
<dbReference type="EMBL" id="BMSA01000031">
    <property type="protein sequence ID" value="GGT85542.1"/>
    <property type="molecule type" value="Genomic_DNA"/>
</dbReference>
<comment type="caution">
    <text evidence="2">The sequence shown here is derived from an EMBL/GenBank/DDBJ whole genome shotgun (WGS) entry which is preliminary data.</text>
</comment>
<name>A0A918HN05_9ACTN</name>
<evidence type="ECO:0000259" key="1">
    <source>
        <dbReference type="Pfam" id="PF01636"/>
    </source>
</evidence>
<reference evidence="2" key="2">
    <citation type="submission" date="2020-09" db="EMBL/GenBank/DDBJ databases">
        <authorList>
            <person name="Sun Q."/>
            <person name="Ohkuma M."/>
        </authorList>
    </citation>
    <scope>NUCLEOTIDE SEQUENCE</scope>
    <source>
        <strain evidence="2">JCM 4125</strain>
    </source>
</reference>
<dbReference type="Proteomes" id="UP000646776">
    <property type="component" value="Unassembled WGS sequence"/>
</dbReference>
<evidence type="ECO:0000313" key="2">
    <source>
        <dbReference type="EMBL" id="GGT85542.1"/>
    </source>
</evidence>
<dbReference type="InterPro" id="IPR011009">
    <property type="entry name" value="Kinase-like_dom_sf"/>
</dbReference>
<dbReference type="Pfam" id="PF01636">
    <property type="entry name" value="APH"/>
    <property type="match status" value="2"/>
</dbReference>
<sequence length="733" mass="81285">MLEPLVPRLLPGGRATTDRSEAAVLRRFLAYAQSSKACSGHHNHNYVVPLTEDAAPFVGRPAGTDVTVRIPRADVLPVVIRTWRDEAAILDAVHSVPVLPPVHAPACLKQGKGFAIHSYVEGVPLSTVCGNGKPVDTLLVQALAELLARMTWVRRSALPPLPAGWPANDTDSQGFLRTLARCADEQIRRPKWNDFGGLFKALGIPDRALLDFADRVPAMARRPYSLLHADLHRDNLIVSFDGTPPLICVDWELATYGDPLHDLATHLVRMRYPEYQWDEVIEAWAAAMRRIRPAAVNGLGKDLRHYLDFERAQSVYPDVMRAAHSLEGAFSPKNLDEATVEVERALLAAAEPLRLRNVPKAPEIEGALFRWLKSRGDLGGRLSSVDAFDWRPDPRLAEHPDFPDAAVRAALLAEGAARADQVFKGTAHLNTVVRVPGHPGPVVVRRKLPNFSRREPSYLSEHAVLRAIQESGVGIEAPRVLALGRDAAKHSFAVHTYVGPRDGQPPRHPVNGLRPHEADGLVDQLCALTDVDYLGIDPAAGAGRFYEWLTKQLVLLVRELPKESRQLARSLGLPDHARLRQLLSRHEVGHRSPVLLHGDLNPWNLVCRDDRLGVTIIDWEMALVGDPLYDLVRHMHLTPTRPEIKERMVRRWERQLGAVHTKDWQRDWGVYRRIEIVRSAYVDLDRLVTRASLDVPNVSRAVNSYADTLAAATAALGLPLPATANPYLALALA</sequence>
<feature type="domain" description="Aminoglycoside phosphotransferase" evidence="1">
    <location>
        <begin position="60"/>
        <end position="287"/>
    </location>
</feature>
<organism evidence="2 3">
    <name type="scientific">Streptomyces phaeofaciens</name>
    <dbReference type="NCBI Taxonomy" id="68254"/>
    <lineage>
        <taxon>Bacteria</taxon>
        <taxon>Bacillati</taxon>
        <taxon>Actinomycetota</taxon>
        <taxon>Actinomycetes</taxon>
        <taxon>Kitasatosporales</taxon>
        <taxon>Streptomycetaceae</taxon>
        <taxon>Streptomyces</taxon>
    </lineage>
</organism>
<reference evidence="2" key="1">
    <citation type="journal article" date="2014" name="Int. J. Syst. Evol. Microbiol.">
        <title>Complete genome sequence of Corynebacterium casei LMG S-19264T (=DSM 44701T), isolated from a smear-ripened cheese.</title>
        <authorList>
            <consortium name="US DOE Joint Genome Institute (JGI-PGF)"/>
            <person name="Walter F."/>
            <person name="Albersmeier A."/>
            <person name="Kalinowski J."/>
            <person name="Ruckert C."/>
        </authorList>
    </citation>
    <scope>NUCLEOTIDE SEQUENCE</scope>
    <source>
        <strain evidence="2">JCM 4125</strain>
    </source>
</reference>
<proteinExistence type="predicted"/>
<evidence type="ECO:0000313" key="3">
    <source>
        <dbReference type="Proteomes" id="UP000646776"/>
    </source>
</evidence>
<gene>
    <name evidence="2" type="ORF">GCM10010226_75160</name>
</gene>
<dbReference type="SUPFAM" id="SSF56112">
    <property type="entry name" value="Protein kinase-like (PK-like)"/>
    <property type="match status" value="2"/>
</dbReference>
<dbReference type="AlphaFoldDB" id="A0A918HN05"/>
<dbReference type="PANTHER" id="PTHR40086">
    <property type="entry name" value="PHOSPHOTRANSFERASE YTMP-RELATED"/>
    <property type="match status" value="1"/>
</dbReference>
<dbReference type="InterPro" id="IPR052077">
    <property type="entry name" value="CcrZ_PhaseVar_Mediator"/>
</dbReference>
<feature type="domain" description="Aminoglycoside phosphotransferase" evidence="1">
    <location>
        <begin position="430"/>
        <end position="653"/>
    </location>
</feature>
<dbReference type="RefSeq" id="WP_373299366.1">
    <property type="nucleotide sequence ID" value="NZ_BMSA01000031.1"/>
</dbReference>